<dbReference type="OrthoDB" id="2105540at2759"/>
<dbReference type="InterPro" id="IPR003593">
    <property type="entry name" value="AAA+_ATPase"/>
</dbReference>
<dbReference type="InterPro" id="IPR027417">
    <property type="entry name" value="P-loop_NTPase"/>
</dbReference>
<dbReference type="InterPro" id="IPR051396">
    <property type="entry name" value="Bact_Antivir_Def_Nuclease"/>
</dbReference>
<dbReference type="SUPFAM" id="SSF52540">
    <property type="entry name" value="P-loop containing nucleoside triphosphate hydrolases"/>
    <property type="match status" value="1"/>
</dbReference>
<evidence type="ECO:0000313" key="3">
    <source>
        <dbReference type="Proteomes" id="UP000008743"/>
    </source>
</evidence>
<dbReference type="Gene3D" id="3.40.50.300">
    <property type="entry name" value="P-loop containing nucleotide triphosphate hydrolases"/>
    <property type="match status" value="1"/>
</dbReference>
<sequence>MTPSRKIIVGANGSGKTQILWAIIVFLRGHNSRIPSSQHFKNTEFNFSGELQDLFGDRLFVNQYKAPHTLVRVGAPDKKFTLTGTFHDTKYHHTNENVMLEYSLRDGLLQDKPDNHRSLAPIRFAFMPPMYQWGDMMEERLRECMFLTAGVQHMRVRLVQAKKDFVNDGLRHLGLQATVSAVRDGNYGPVTATVTENGVTLDIGACAGSLQKIIAILTLLYHLTAGATINAAQDDARGKNIEHEPSPFKQRIFLIDELEALLCENVTAKLYDFLVSMCDKHNIQLIVATNSRAIIDPRMKTDQQIMFLTPDGKVVELTGELPTDEQGHPSLYPILNALSQVKDSKPILVVEGDNDEEFYRKYTTLGQHFHFVTTSGAVNKQGVSNILTQAKLKHVFLRDSDMYAASPDLPAAQARITKVVGASVVYTLLPCIESYLILHRLLRSTDVDTRRLRVVQALPQRKWYFVSNFKAFCRESSDSALASASGPGETLQDRASDLASSENNDTMAMLDMVDRVHADSQDDSDVLWNEMLAQLTTKVTSTGSEDRVLFWTTYVKMVCGHDLMPNAASVMGGLKLENLHPGVKALLDQTEQAVLACVR</sequence>
<reference evidence="3" key="1">
    <citation type="submission" date="2011-02" db="EMBL/GenBank/DDBJ databases">
        <title>The Genome Sequence of Capsaspora owczarzaki ATCC 30864.</title>
        <authorList>
            <person name="Russ C."/>
            <person name="Cuomo C."/>
            <person name="Burger G."/>
            <person name="Gray M.W."/>
            <person name="Holland P.W.H."/>
            <person name="King N."/>
            <person name="Lang F.B.F."/>
            <person name="Roger A.J."/>
            <person name="Ruiz-Trillo I."/>
            <person name="Young S.K."/>
            <person name="Zeng Q."/>
            <person name="Gargeya S."/>
            <person name="Alvarado L."/>
            <person name="Berlin A."/>
            <person name="Chapman S.B."/>
            <person name="Chen Z."/>
            <person name="Freedman E."/>
            <person name="Gellesch M."/>
            <person name="Goldberg J."/>
            <person name="Griggs A."/>
            <person name="Gujja S."/>
            <person name="Heilman E."/>
            <person name="Heiman D."/>
            <person name="Howarth C."/>
            <person name="Mehta T."/>
            <person name="Neiman D."/>
            <person name="Pearson M."/>
            <person name="Roberts A."/>
            <person name="Saif S."/>
            <person name="Shea T."/>
            <person name="Shenoy N."/>
            <person name="Sisk P."/>
            <person name="Stolte C."/>
            <person name="Sykes S."/>
            <person name="White J."/>
            <person name="Yandava C."/>
            <person name="Haas B."/>
            <person name="Nusbaum C."/>
            <person name="Birren B."/>
        </authorList>
    </citation>
    <scope>NUCLEOTIDE SEQUENCE</scope>
    <source>
        <strain evidence="3">ATCC 30864</strain>
    </source>
</reference>
<name>A0A0D2WP73_CAPO3</name>
<dbReference type="RefSeq" id="XP_011270309.1">
    <property type="nucleotide sequence ID" value="XM_011272007.1"/>
</dbReference>
<accession>A0A0D2WP73</accession>
<dbReference type="EMBL" id="KE346363">
    <property type="protein sequence ID" value="KJE92403.1"/>
    <property type="molecule type" value="Genomic_DNA"/>
</dbReference>
<proteinExistence type="predicted"/>
<dbReference type="AlphaFoldDB" id="A0A0D2WP73"/>
<feature type="domain" description="AAA+ ATPase" evidence="1">
    <location>
        <begin position="2"/>
        <end position="311"/>
    </location>
</feature>
<dbReference type="Proteomes" id="UP000008743">
    <property type="component" value="Unassembled WGS sequence"/>
</dbReference>
<evidence type="ECO:0000259" key="1">
    <source>
        <dbReference type="SMART" id="SM00382"/>
    </source>
</evidence>
<keyword evidence="3" id="KW-1185">Reference proteome</keyword>
<gene>
    <name evidence="2" type="ORF">CAOG_008698</name>
</gene>
<dbReference type="PhylomeDB" id="A0A0D2WP73"/>
<dbReference type="InParanoid" id="A0A0D2WP73"/>
<protein>
    <recommendedName>
        <fullName evidence="1">AAA+ ATPase domain-containing protein</fullName>
    </recommendedName>
</protein>
<organism evidence="2 3">
    <name type="scientific">Capsaspora owczarzaki (strain ATCC 30864)</name>
    <dbReference type="NCBI Taxonomy" id="595528"/>
    <lineage>
        <taxon>Eukaryota</taxon>
        <taxon>Filasterea</taxon>
        <taxon>Capsaspora</taxon>
    </lineage>
</organism>
<dbReference type="SMART" id="SM00382">
    <property type="entry name" value="AAA"/>
    <property type="match status" value="1"/>
</dbReference>
<dbReference type="PANTHER" id="PTHR43581">
    <property type="entry name" value="ATP/GTP PHOSPHATASE"/>
    <property type="match status" value="1"/>
</dbReference>
<dbReference type="PANTHER" id="PTHR43581:SF3">
    <property type="entry name" value="AAA+ ATPASE DOMAIN-CONTAINING PROTEIN"/>
    <property type="match status" value="1"/>
</dbReference>
<evidence type="ECO:0000313" key="2">
    <source>
        <dbReference type="EMBL" id="KJE92403.1"/>
    </source>
</evidence>